<dbReference type="Proteomes" id="UP000008206">
    <property type="component" value="Chromosome"/>
</dbReference>
<dbReference type="OrthoDB" id="487763at2"/>
<sequence length="98" mass="11251">MESKKEKFLELIDQAIQIGQQMINQKNLTQADDFSLERLNPVIDQLETLRNNTLNDQLGPSLGKLTFGLARELADWIDLDSPLLKAVGAIERYYQQQF</sequence>
<protein>
    <submittedName>
        <fullName evidence="1">Uncharacterized protein</fullName>
    </submittedName>
</protein>
<dbReference type="RefSeq" id="WP_013322822.1">
    <property type="nucleotide sequence ID" value="NC_014501.1"/>
</dbReference>
<dbReference type="EMBL" id="CP002198">
    <property type="protein sequence ID" value="ADN14717.1"/>
    <property type="molecule type" value="Genomic_DNA"/>
</dbReference>
<evidence type="ECO:0000313" key="2">
    <source>
        <dbReference type="Proteomes" id="UP000008206"/>
    </source>
</evidence>
<keyword evidence="2" id="KW-1185">Reference proteome</keyword>
<gene>
    <name evidence="1" type="ordered locus">Cyan7822_2752</name>
</gene>
<accession>E0U5K4</accession>
<evidence type="ECO:0000313" key="1">
    <source>
        <dbReference type="EMBL" id="ADN14717.1"/>
    </source>
</evidence>
<dbReference type="HOGENOM" id="CLU_2494400_0_0_3"/>
<name>E0U5K4_GLOV7</name>
<dbReference type="KEGG" id="cyj:Cyan7822_2752"/>
<proteinExistence type="predicted"/>
<organism evidence="1 2">
    <name type="scientific">Gloeothece verrucosa (strain PCC 7822)</name>
    <name type="common">Cyanothece sp. (strain PCC 7822)</name>
    <dbReference type="NCBI Taxonomy" id="497965"/>
    <lineage>
        <taxon>Bacteria</taxon>
        <taxon>Bacillati</taxon>
        <taxon>Cyanobacteriota</taxon>
        <taxon>Cyanophyceae</taxon>
        <taxon>Oscillatoriophycideae</taxon>
        <taxon>Chroococcales</taxon>
        <taxon>Aphanothecaceae</taxon>
        <taxon>Gloeothece</taxon>
        <taxon>Gloeothece verrucosa</taxon>
    </lineage>
</organism>
<dbReference type="AlphaFoldDB" id="E0U5K4"/>
<dbReference type="eggNOG" id="ENOG50320RA">
    <property type="taxonomic scope" value="Bacteria"/>
</dbReference>
<reference evidence="2" key="1">
    <citation type="journal article" date="2011" name="MBio">
        <title>Novel metabolic attributes of the genus Cyanothece, comprising a group of unicellular nitrogen-fixing Cyanobacteria.</title>
        <authorList>
            <person name="Bandyopadhyay A."/>
            <person name="Elvitigala T."/>
            <person name="Welsh E."/>
            <person name="Stockel J."/>
            <person name="Liberton M."/>
            <person name="Min H."/>
            <person name="Sherman L.A."/>
            <person name="Pakrasi H.B."/>
        </authorList>
    </citation>
    <scope>NUCLEOTIDE SEQUENCE [LARGE SCALE GENOMIC DNA]</scope>
    <source>
        <strain evidence="2">PCC 7822</strain>
    </source>
</reference>
<dbReference type="STRING" id="497965.Cyan7822_2752"/>